<evidence type="ECO:0000313" key="10">
    <source>
        <dbReference type="Proteomes" id="UP000007880"/>
    </source>
</evidence>
<dbReference type="STRING" id="926550.CLDAP_23080"/>
<evidence type="ECO:0000256" key="4">
    <source>
        <dbReference type="ARBA" id="ARBA00022692"/>
    </source>
</evidence>
<organism evidence="9 10">
    <name type="scientific">Caldilinea aerophila (strain DSM 14535 / JCM 11387 / NBRC 104270 / STL-6-O1)</name>
    <dbReference type="NCBI Taxonomy" id="926550"/>
    <lineage>
        <taxon>Bacteria</taxon>
        <taxon>Bacillati</taxon>
        <taxon>Chloroflexota</taxon>
        <taxon>Caldilineae</taxon>
        <taxon>Caldilineales</taxon>
        <taxon>Caldilineaceae</taxon>
        <taxon>Caldilinea</taxon>
    </lineage>
</organism>
<evidence type="ECO:0000256" key="7">
    <source>
        <dbReference type="RuleBase" id="RU363032"/>
    </source>
</evidence>
<evidence type="ECO:0000256" key="2">
    <source>
        <dbReference type="ARBA" id="ARBA00022448"/>
    </source>
</evidence>
<dbReference type="PROSITE" id="PS50928">
    <property type="entry name" value="ABC_TM1"/>
    <property type="match status" value="1"/>
</dbReference>
<dbReference type="AlphaFoldDB" id="I0I510"/>
<dbReference type="HOGENOM" id="CLU_016047_1_1_0"/>
<evidence type="ECO:0000259" key="8">
    <source>
        <dbReference type="PROSITE" id="PS50928"/>
    </source>
</evidence>
<proteinExistence type="inferred from homology"/>
<dbReference type="Proteomes" id="UP000007880">
    <property type="component" value="Chromosome"/>
</dbReference>
<protein>
    <submittedName>
        <fullName evidence="9">Putative ABC transporter permease protein</fullName>
    </submittedName>
</protein>
<dbReference type="InterPro" id="IPR035906">
    <property type="entry name" value="MetI-like_sf"/>
</dbReference>
<keyword evidence="2 7" id="KW-0813">Transport</keyword>
<dbReference type="PANTHER" id="PTHR43744">
    <property type="entry name" value="ABC TRANSPORTER PERMEASE PROTEIN MG189-RELATED-RELATED"/>
    <property type="match status" value="1"/>
</dbReference>
<reference evidence="9 10" key="1">
    <citation type="submission" date="2012-02" db="EMBL/GenBank/DDBJ databases">
        <title>Complete genome sequence of Caldilinea aerophila DSM 14535 (= NBRC 102666).</title>
        <authorList>
            <person name="Oguchi A."/>
            <person name="Hosoyama A."/>
            <person name="Sekine M."/>
            <person name="Fukai R."/>
            <person name="Kato Y."/>
            <person name="Nakamura S."/>
            <person name="Hanada S."/>
            <person name="Yamazaki S."/>
            <person name="Fujita N."/>
        </authorList>
    </citation>
    <scope>NUCLEOTIDE SEQUENCE [LARGE SCALE GENOMIC DNA]</scope>
    <source>
        <strain evidence="10">DSM 14535 / JCM 11387 / NBRC 104270 / STL-6-O1</strain>
    </source>
</reference>
<evidence type="ECO:0000256" key="3">
    <source>
        <dbReference type="ARBA" id="ARBA00022475"/>
    </source>
</evidence>
<name>I0I510_CALAS</name>
<dbReference type="OrthoDB" id="9771544at2"/>
<dbReference type="SUPFAM" id="SSF161098">
    <property type="entry name" value="MetI-like"/>
    <property type="match status" value="1"/>
</dbReference>
<dbReference type="RefSeq" id="WP_014433581.1">
    <property type="nucleotide sequence ID" value="NC_017079.1"/>
</dbReference>
<keyword evidence="5 7" id="KW-1133">Transmembrane helix</keyword>
<evidence type="ECO:0000256" key="5">
    <source>
        <dbReference type="ARBA" id="ARBA00022989"/>
    </source>
</evidence>
<dbReference type="InterPro" id="IPR000515">
    <property type="entry name" value="MetI-like"/>
</dbReference>
<dbReference type="KEGG" id="cap:CLDAP_23080"/>
<evidence type="ECO:0000256" key="6">
    <source>
        <dbReference type="ARBA" id="ARBA00023136"/>
    </source>
</evidence>
<dbReference type="EMBL" id="AP012337">
    <property type="protein sequence ID" value="BAM00348.1"/>
    <property type="molecule type" value="Genomic_DNA"/>
</dbReference>
<dbReference type="GO" id="GO:0055085">
    <property type="term" value="P:transmembrane transport"/>
    <property type="evidence" value="ECO:0007669"/>
    <property type="project" value="InterPro"/>
</dbReference>
<comment type="similarity">
    <text evidence="7">Belongs to the binding-protein-dependent transport system permease family.</text>
</comment>
<dbReference type="eggNOG" id="COG0395">
    <property type="taxonomic scope" value="Bacteria"/>
</dbReference>
<keyword evidence="6 7" id="KW-0472">Membrane</keyword>
<keyword evidence="4 7" id="KW-0812">Transmembrane</keyword>
<comment type="subcellular location">
    <subcellularLocation>
        <location evidence="1 7">Cell membrane</location>
        <topology evidence="1 7">Multi-pass membrane protein</topology>
    </subcellularLocation>
</comment>
<sequence>MSTVQLATPSLRQPPRRQRSVRPLWRMLVYAILLLGLAVTLVPFIWILLTSLKPASEIVRIPPTFFPERWTLDSYRTIFTDPKVPLARFYFNSAFVAVSRVLITLFTSSLAGYIFAKYNFRGKRLLFGFILVQLMIPFQVVMIPAYLILVQLRLIDTLWGLIIPSMVDAFGIFLMRQFISTFPNDLIDAARIDGASEFAIYRRVVMPNLGAPLATLGIFTFMATWNDYLWPLIVITTHERRTLPLLLTWYTSQHGQRYDLTMAASILVLMPILVVYIFFQRWIVRGVALTGMK</sequence>
<dbReference type="GO" id="GO:0005886">
    <property type="term" value="C:plasma membrane"/>
    <property type="evidence" value="ECO:0007669"/>
    <property type="project" value="UniProtKB-SubCell"/>
</dbReference>
<gene>
    <name evidence="9" type="ordered locus">CLDAP_23080</name>
</gene>
<dbReference type="Gene3D" id="1.10.3720.10">
    <property type="entry name" value="MetI-like"/>
    <property type="match status" value="1"/>
</dbReference>
<evidence type="ECO:0000256" key="1">
    <source>
        <dbReference type="ARBA" id="ARBA00004651"/>
    </source>
</evidence>
<feature type="transmembrane region" description="Helical" evidence="7">
    <location>
        <begin position="27"/>
        <end position="49"/>
    </location>
</feature>
<dbReference type="Pfam" id="PF00528">
    <property type="entry name" value="BPD_transp_1"/>
    <property type="match status" value="1"/>
</dbReference>
<keyword evidence="10" id="KW-1185">Reference proteome</keyword>
<dbReference type="PANTHER" id="PTHR43744:SF12">
    <property type="entry name" value="ABC TRANSPORTER PERMEASE PROTEIN MG189-RELATED"/>
    <property type="match status" value="1"/>
</dbReference>
<feature type="transmembrane region" description="Helical" evidence="7">
    <location>
        <begin position="260"/>
        <end position="279"/>
    </location>
</feature>
<feature type="transmembrane region" description="Helical" evidence="7">
    <location>
        <begin position="125"/>
        <end position="152"/>
    </location>
</feature>
<evidence type="ECO:0000313" key="9">
    <source>
        <dbReference type="EMBL" id="BAM00348.1"/>
    </source>
</evidence>
<feature type="domain" description="ABC transmembrane type-1" evidence="8">
    <location>
        <begin position="90"/>
        <end position="279"/>
    </location>
</feature>
<feature type="transmembrane region" description="Helical" evidence="7">
    <location>
        <begin position="200"/>
        <end position="222"/>
    </location>
</feature>
<feature type="transmembrane region" description="Helical" evidence="7">
    <location>
        <begin position="158"/>
        <end position="179"/>
    </location>
</feature>
<accession>I0I510</accession>
<keyword evidence="3" id="KW-1003">Cell membrane</keyword>
<feature type="transmembrane region" description="Helical" evidence="7">
    <location>
        <begin position="89"/>
        <end position="113"/>
    </location>
</feature>
<dbReference type="CDD" id="cd06261">
    <property type="entry name" value="TM_PBP2"/>
    <property type="match status" value="1"/>
</dbReference>